<dbReference type="CDD" id="cd00464">
    <property type="entry name" value="SK"/>
    <property type="match status" value="1"/>
</dbReference>
<keyword evidence="5 7" id="KW-0067">ATP-binding</keyword>
<comment type="catalytic activity">
    <reaction evidence="7">
        <text>shikimate + ATP = 3-phosphoshikimate + ADP + H(+)</text>
        <dbReference type="Rhea" id="RHEA:13121"/>
        <dbReference type="ChEBI" id="CHEBI:15378"/>
        <dbReference type="ChEBI" id="CHEBI:30616"/>
        <dbReference type="ChEBI" id="CHEBI:36208"/>
        <dbReference type="ChEBI" id="CHEBI:145989"/>
        <dbReference type="ChEBI" id="CHEBI:456216"/>
        <dbReference type="EC" id="2.7.1.71"/>
    </reaction>
</comment>
<dbReference type="InterPro" id="IPR000623">
    <property type="entry name" value="Shikimate_kinase/TSH1"/>
</dbReference>
<feature type="binding site" evidence="7">
    <location>
        <position position="80"/>
    </location>
    <ligand>
        <name>substrate</name>
    </ligand>
</feature>
<comment type="subcellular location">
    <subcellularLocation>
        <location evidence="7">Cytoplasm</location>
    </subcellularLocation>
</comment>
<dbReference type="GO" id="GO:0005829">
    <property type="term" value="C:cytosol"/>
    <property type="evidence" value="ECO:0007669"/>
    <property type="project" value="TreeGrafter"/>
</dbReference>
<dbReference type="PANTHER" id="PTHR21087:SF16">
    <property type="entry name" value="SHIKIMATE KINASE 1, CHLOROPLASTIC"/>
    <property type="match status" value="1"/>
</dbReference>
<feature type="binding site" evidence="7">
    <location>
        <position position="135"/>
    </location>
    <ligand>
        <name>substrate</name>
    </ligand>
</feature>
<comment type="caution">
    <text evidence="7">Lacks conserved residue(s) required for the propagation of feature annotation.</text>
</comment>
<dbReference type="InterPro" id="IPR031322">
    <property type="entry name" value="Shikimate/glucono_kinase"/>
</dbReference>
<reference evidence="9" key="1">
    <citation type="submission" date="2011-12" db="EMBL/GenBank/DDBJ databases">
        <title>Complete sequence of Clostridium clariflavum DSM 19732.</title>
        <authorList>
            <consortium name="US DOE Joint Genome Institute"/>
            <person name="Lucas S."/>
            <person name="Han J."/>
            <person name="Lapidus A."/>
            <person name="Cheng J.-F."/>
            <person name="Goodwin L."/>
            <person name="Pitluck S."/>
            <person name="Peters L."/>
            <person name="Teshima H."/>
            <person name="Detter J.C."/>
            <person name="Han C."/>
            <person name="Tapia R."/>
            <person name="Land M."/>
            <person name="Hauser L."/>
            <person name="Kyrpides N."/>
            <person name="Ivanova N."/>
            <person name="Pagani I."/>
            <person name="Kitzmiller T."/>
            <person name="Lynd L."/>
            <person name="Izquierdo J."/>
            <person name="Woyke T."/>
        </authorList>
    </citation>
    <scope>NUCLEOTIDE SEQUENCE [LARGE SCALE GENOMIC DNA]</scope>
    <source>
        <strain evidence="9">DSM 19732 / NBRC 101661 / EBR45</strain>
    </source>
</reference>
<dbReference type="GO" id="GO:0009073">
    <property type="term" value="P:aromatic amino acid family biosynthetic process"/>
    <property type="evidence" value="ECO:0007669"/>
    <property type="project" value="UniProtKB-KW"/>
</dbReference>
<keyword evidence="4 7" id="KW-0418">Kinase</keyword>
<reference evidence="8 9" key="2">
    <citation type="journal article" date="2012" name="Stand. Genomic Sci.">
        <title>Complete Genome Sequence of Clostridium clariflavum DSM 19732.</title>
        <authorList>
            <person name="Izquierdo J.A."/>
            <person name="Goodwin L."/>
            <person name="Davenport K.W."/>
            <person name="Teshima H."/>
            <person name="Bruce D."/>
            <person name="Detter C."/>
            <person name="Tapia R."/>
            <person name="Han S."/>
            <person name="Land M."/>
            <person name="Hauser L."/>
            <person name="Jeffries C.D."/>
            <person name="Han J."/>
            <person name="Pitluck S."/>
            <person name="Nolan M."/>
            <person name="Chen A."/>
            <person name="Huntemann M."/>
            <person name="Mavromatis K."/>
            <person name="Mikhailova N."/>
            <person name="Liolios K."/>
            <person name="Woyke T."/>
            <person name="Lynd L.R."/>
        </authorList>
    </citation>
    <scope>NUCLEOTIDE SEQUENCE [LARGE SCALE GENOMIC DNA]</scope>
    <source>
        <strain evidence="9">DSM 19732 / NBRC 101661 / EBR45</strain>
    </source>
</reference>
<dbReference type="AlphaFoldDB" id="G8LZG7"/>
<dbReference type="EMBL" id="CP003065">
    <property type="protein sequence ID" value="AEV66830.1"/>
    <property type="molecule type" value="Genomic_DNA"/>
</dbReference>
<dbReference type="GO" id="GO:0005524">
    <property type="term" value="F:ATP binding"/>
    <property type="evidence" value="ECO:0007669"/>
    <property type="project" value="UniProtKB-UniRule"/>
</dbReference>
<dbReference type="eggNOG" id="COG0703">
    <property type="taxonomic scope" value="Bacteria"/>
</dbReference>
<evidence type="ECO:0000256" key="4">
    <source>
        <dbReference type="ARBA" id="ARBA00022777"/>
    </source>
</evidence>
<evidence type="ECO:0000256" key="3">
    <source>
        <dbReference type="ARBA" id="ARBA00022741"/>
    </source>
</evidence>
<keyword evidence="6 7" id="KW-0057">Aromatic amino acid biosynthesis</keyword>
<keyword evidence="9" id="KW-1185">Reference proteome</keyword>
<gene>
    <name evidence="7" type="primary">aroK</name>
    <name evidence="8" type="ordered locus">Clocl_0073</name>
</gene>
<comment type="cofactor">
    <cofactor evidence="7">
        <name>Mg(2+)</name>
        <dbReference type="ChEBI" id="CHEBI:18420"/>
    </cofactor>
    <text evidence="7">Binds 1 Mg(2+) ion per subunit.</text>
</comment>
<evidence type="ECO:0000256" key="5">
    <source>
        <dbReference type="ARBA" id="ARBA00022840"/>
    </source>
</evidence>
<evidence type="ECO:0000256" key="7">
    <source>
        <dbReference type="HAMAP-Rule" id="MF_00109"/>
    </source>
</evidence>
<keyword evidence="7" id="KW-0963">Cytoplasm</keyword>
<evidence type="ECO:0000256" key="1">
    <source>
        <dbReference type="ARBA" id="ARBA00022605"/>
    </source>
</evidence>
<comment type="function">
    <text evidence="7">Catalyzes the specific phosphorylation of the 3-hydroxyl group of shikimic acid using ATP as a cosubstrate.</text>
</comment>
<dbReference type="Gene3D" id="3.40.50.300">
    <property type="entry name" value="P-loop containing nucleotide triphosphate hydrolases"/>
    <property type="match status" value="1"/>
</dbReference>
<dbReference type="GO" id="GO:0004765">
    <property type="term" value="F:shikimate kinase activity"/>
    <property type="evidence" value="ECO:0007669"/>
    <property type="project" value="UniProtKB-UniRule"/>
</dbReference>
<organism evidence="8 9">
    <name type="scientific">Acetivibrio clariflavus (strain DSM 19732 / NBRC 101661 / EBR45)</name>
    <name type="common">Clostridium clariflavum</name>
    <dbReference type="NCBI Taxonomy" id="720554"/>
    <lineage>
        <taxon>Bacteria</taxon>
        <taxon>Bacillati</taxon>
        <taxon>Bacillota</taxon>
        <taxon>Clostridia</taxon>
        <taxon>Eubacteriales</taxon>
        <taxon>Oscillospiraceae</taxon>
        <taxon>Acetivibrio</taxon>
    </lineage>
</organism>
<dbReference type="GO" id="GO:0009423">
    <property type="term" value="P:chorismate biosynthetic process"/>
    <property type="evidence" value="ECO:0007669"/>
    <property type="project" value="UniProtKB-UniRule"/>
</dbReference>
<name>G8LZG7_ACECE</name>
<dbReference type="HAMAP" id="MF_00109">
    <property type="entry name" value="Shikimate_kinase"/>
    <property type="match status" value="1"/>
</dbReference>
<evidence type="ECO:0000313" key="8">
    <source>
        <dbReference type="EMBL" id="AEV66830.1"/>
    </source>
</evidence>
<dbReference type="Pfam" id="PF01202">
    <property type="entry name" value="SKI"/>
    <property type="match status" value="1"/>
</dbReference>
<sequence precursor="true">MNKSNIVLIGMPGAGKSTVGVVLAKAMGKPFIDTDLLIQQKQDMLLQEIIDKHGINKFLDIEEKVVMDLDVKDHVIATGGSVIYSDLALNHLKKDGKIVYLKLSFDEVVKRLKDFKGRGIAMEKNRTLLDVYNERVPLYEKHADITIVCSNKTIEDIVFEIKESIYMYKA</sequence>
<dbReference type="HOGENOM" id="CLU_057607_4_1_9"/>
<comment type="pathway">
    <text evidence="7">Metabolic intermediate biosynthesis; chorismate biosynthesis; chorismate from D-erythrose 4-phosphate and phosphoenolpyruvate: step 5/7.</text>
</comment>
<dbReference type="RefSeq" id="WP_014253468.1">
    <property type="nucleotide sequence ID" value="NC_016627.1"/>
</dbReference>
<keyword evidence="3 7" id="KW-0547">Nucleotide-binding</keyword>
<protein>
    <recommendedName>
        <fullName evidence="7">Shikimate kinase</fullName>
        <shortName evidence="7">SK</shortName>
        <ecNumber evidence="7">2.7.1.71</ecNumber>
    </recommendedName>
</protein>
<dbReference type="GO" id="GO:0000287">
    <property type="term" value="F:magnesium ion binding"/>
    <property type="evidence" value="ECO:0007669"/>
    <property type="project" value="UniProtKB-UniRule"/>
</dbReference>
<comment type="subunit">
    <text evidence="7">Monomer.</text>
</comment>
<evidence type="ECO:0000256" key="6">
    <source>
        <dbReference type="ARBA" id="ARBA00023141"/>
    </source>
</evidence>
<keyword evidence="2 7" id="KW-0808">Transferase</keyword>
<dbReference type="GO" id="GO:0008652">
    <property type="term" value="P:amino acid biosynthetic process"/>
    <property type="evidence" value="ECO:0007669"/>
    <property type="project" value="UniProtKB-KW"/>
</dbReference>
<proteinExistence type="inferred from homology"/>
<keyword evidence="1 7" id="KW-0028">Amino-acid biosynthesis</keyword>
<comment type="similarity">
    <text evidence="7">Belongs to the shikimate kinase family.</text>
</comment>
<evidence type="ECO:0000256" key="2">
    <source>
        <dbReference type="ARBA" id="ARBA00022679"/>
    </source>
</evidence>
<keyword evidence="7" id="KW-0479">Metal-binding</keyword>
<feature type="binding site" evidence="7">
    <location>
        <position position="17"/>
    </location>
    <ligand>
        <name>Mg(2+)</name>
        <dbReference type="ChEBI" id="CHEBI:18420"/>
    </ligand>
</feature>
<dbReference type="UniPathway" id="UPA00053">
    <property type="reaction ID" value="UER00088"/>
</dbReference>
<accession>G8LZG7</accession>
<dbReference type="PANTHER" id="PTHR21087">
    <property type="entry name" value="SHIKIMATE KINASE"/>
    <property type="match status" value="1"/>
</dbReference>
<feature type="binding site" evidence="7">
    <location>
        <begin position="13"/>
        <end position="18"/>
    </location>
    <ligand>
        <name>ATP</name>
        <dbReference type="ChEBI" id="CHEBI:30616"/>
    </ligand>
</feature>
<dbReference type="STRING" id="720554.Clocl_0073"/>
<dbReference type="EC" id="2.7.1.71" evidence="7"/>
<dbReference type="InterPro" id="IPR027417">
    <property type="entry name" value="P-loop_NTPase"/>
</dbReference>
<dbReference type="SUPFAM" id="SSF52540">
    <property type="entry name" value="P-loop containing nucleoside triphosphate hydrolases"/>
    <property type="match status" value="1"/>
</dbReference>
<feature type="binding site" evidence="7">
    <location>
        <position position="118"/>
    </location>
    <ligand>
        <name>ATP</name>
        <dbReference type="ChEBI" id="CHEBI:30616"/>
    </ligand>
</feature>
<keyword evidence="7" id="KW-0460">Magnesium</keyword>
<dbReference type="OrthoDB" id="9800332at2"/>
<dbReference type="KEGG" id="ccl:Clocl_0073"/>
<dbReference type="Proteomes" id="UP000005435">
    <property type="component" value="Chromosome"/>
</dbReference>
<evidence type="ECO:0000313" key="9">
    <source>
        <dbReference type="Proteomes" id="UP000005435"/>
    </source>
</evidence>
<dbReference type="PRINTS" id="PR01100">
    <property type="entry name" value="SHIKIMTKNASE"/>
</dbReference>
<feature type="binding site" evidence="7">
    <location>
        <position position="35"/>
    </location>
    <ligand>
        <name>substrate</name>
    </ligand>
</feature>